<feature type="region of interest" description="Disordered" evidence="3">
    <location>
        <begin position="65"/>
        <end position="149"/>
    </location>
</feature>
<feature type="domain" description="SH3" evidence="4">
    <location>
        <begin position="878"/>
        <end position="935"/>
    </location>
</feature>
<dbReference type="Proteomes" id="UP000694395">
    <property type="component" value="Chromosome 2"/>
</dbReference>
<feature type="region of interest" description="Disordered" evidence="3">
    <location>
        <begin position="290"/>
        <end position="314"/>
    </location>
</feature>
<evidence type="ECO:0000256" key="1">
    <source>
        <dbReference type="ARBA" id="ARBA00022443"/>
    </source>
</evidence>
<dbReference type="PROSITE" id="PS50002">
    <property type="entry name" value="SH3"/>
    <property type="match status" value="1"/>
</dbReference>
<sequence>MPPLSTYLKSPFPPQPAPVTHTPLPSPLLSFAPFGWAVSSPPLSLAHSQPSSYFLHPYRPGYCGAHTRPVPRTQPHSHTEIQSTAIGPNPYTTQSTAPNPYTTQSTTPNPYTTQSMTPNPYTTQSTTPNPYTTQSTTPNPYTTQSTTPNPYTTQLSNPFATPYTHTDLNEDSHGTYSENDIDSGYSDYFKKDGGLDSAHRFGKDFKSNIDSLYRYVNESKTKEKLEYGFVSESITDFDSLYCTANVTDKQPHTGSHTLVSNDTHTQGCTTPYKNVDAMMMAYAKTHTVGSLGRTDTHTHTSHPGQSRTSKDLPPLPTWYLYHPKNCPIHRGAPPRLSPIGALDPPYRSGAPPPGLDASCLSSPLFPRSHTLPALAAPLYYPFLYPPIPPRKTSDPPKLIQVPPLPPALTVRSVSFASSVQRGGTSWMGDDVKAPLRGLGLSSLCLLEKRALVSAVSVAVEAILAQFSSSRTLVQKALSGDSSVNPSLGRLVLQCLCPALRSLLSDGLKPHQSDLISGRRPNSAWGLVQASTRPGPSTQSLYSLQARIGELPQLRQNKHRFNAFLLGLLNIKLMDFWLSHLQSCSDVLVTFYQPSSFMRLSLTSCQPLFEELLLLLQPLSLLTLNLDLLFQHHHLDPANHSPEIPSPPNQDLGFRLSPRGSASQSRGSSYLESLSELDLGRAEPEATNHNVSSSSLANSGVGGLVESLKPAKVSGGLAETSPQLMWVQEKEIRELAPPNVEEASLSQQAGQVIQQGWGAVVRWGGKLGQNLAELSLSAVQNQEGTSREPQTSTQARSDPPQVDGALAVPWGLGRLFGASNNSTIPTLPTRRPSQWLSPGVSVLTRMVSSSSSANQRRVLEPQQVEEVLEREMETWDNPRPLRSVRTLCDHSGTGAELSFQKGEELVVLGGVDHDWIRCRQGDREGLVPIGYASLIL</sequence>
<protein>
    <recommendedName>
        <fullName evidence="8">RUN and SH3 domain-containing protein 1</fullName>
    </recommendedName>
</protein>
<organism evidence="6 7">
    <name type="scientific">Oncorhynchus mykiss</name>
    <name type="common">Rainbow trout</name>
    <name type="synonym">Salmo gairdneri</name>
    <dbReference type="NCBI Taxonomy" id="8022"/>
    <lineage>
        <taxon>Eukaryota</taxon>
        <taxon>Metazoa</taxon>
        <taxon>Chordata</taxon>
        <taxon>Craniata</taxon>
        <taxon>Vertebrata</taxon>
        <taxon>Euteleostomi</taxon>
        <taxon>Actinopterygii</taxon>
        <taxon>Neopterygii</taxon>
        <taxon>Teleostei</taxon>
        <taxon>Protacanthopterygii</taxon>
        <taxon>Salmoniformes</taxon>
        <taxon>Salmonidae</taxon>
        <taxon>Salmoninae</taxon>
        <taxon>Oncorhynchus</taxon>
    </lineage>
</organism>
<evidence type="ECO:0000313" key="6">
    <source>
        <dbReference type="Ensembl" id="ENSOMYP00000134182.1"/>
    </source>
</evidence>
<feature type="domain" description="RUN" evidence="5">
    <location>
        <begin position="486"/>
        <end position="630"/>
    </location>
</feature>
<dbReference type="Gene3D" id="2.30.30.40">
    <property type="entry name" value="SH3 Domains"/>
    <property type="match status" value="1"/>
</dbReference>
<feature type="region of interest" description="Disordered" evidence="3">
    <location>
        <begin position="638"/>
        <end position="666"/>
    </location>
</feature>
<dbReference type="InterPro" id="IPR037213">
    <property type="entry name" value="Run_dom_sf"/>
</dbReference>
<evidence type="ECO:0000256" key="2">
    <source>
        <dbReference type="PROSITE-ProRule" id="PRU00192"/>
    </source>
</evidence>
<reference evidence="6" key="3">
    <citation type="submission" date="2025-09" db="UniProtKB">
        <authorList>
            <consortium name="Ensembl"/>
        </authorList>
    </citation>
    <scope>IDENTIFICATION</scope>
</reference>
<evidence type="ECO:0008006" key="8">
    <source>
        <dbReference type="Google" id="ProtNLM"/>
    </source>
</evidence>
<keyword evidence="7" id="KW-1185">Reference proteome</keyword>
<dbReference type="PANTHER" id="PTHR15591:SF11">
    <property type="entry name" value="AP-4 COMPLEX ACCESSORY SUBUNIT RUSC1"/>
    <property type="match status" value="1"/>
</dbReference>
<dbReference type="PANTHER" id="PTHR15591">
    <property type="entry name" value="RUN AND SH3 DOMAIN CONTAINING"/>
    <property type="match status" value="1"/>
</dbReference>
<reference evidence="6" key="2">
    <citation type="submission" date="2025-08" db="UniProtKB">
        <authorList>
            <consortium name="Ensembl"/>
        </authorList>
    </citation>
    <scope>IDENTIFICATION</scope>
</reference>
<reference evidence="6" key="1">
    <citation type="submission" date="2020-07" db="EMBL/GenBank/DDBJ databases">
        <title>A long reads based de novo assembly of the rainbow trout Arlee double haploid line genome.</title>
        <authorList>
            <person name="Gao G."/>
            <person name="Palti Y."/>
        </authorList>
    </citation>
    <scope>NUCLEOTIDE SEQUENCE [LARGE SCALE GENOMIC DNA]</scope>
</reference>
<dbReference type="InterPro" id="IPR004012">
    <property type="entry name" value="Run_dom"/>
</dbReference>
<dbReference type="InterPro" id="IPR001452">
    <property type="entry name" value="SH3_domain"/>
</dbReference>
<dbReference type="Pfam" id="PF02759">
    <property type="entry name" value="RUN"/>
    <property type="match status" value="1"/>
</dbReference>
<accession>A0A8K9XK29</accession>
<feature type="region of interest" description="Disordered" evidence="3">
    <location>
        <begin position="778"/>
        <end position="803"/>
    </location>
</feature>
<name>A0A8K9XK29_ONCMY</name>
<dbReference type="Pfam" id="PF00018">
    <property type="entry name" value="SH3_1"/>
    <property type="match status" value="1"/>
</dbReference>
<dbReference type="CDD" id="cd11958">
    <property type="entry name" value="SH3_RUSC1"/>
    <property type="match status" value="1"/>
</dbReference>
<feature type="compositionally biased region" description="Polar residues" evidence="3">
    <location>
        <begin position="74"/>
        <end position="97"/>
    </location>
</feature>
<keyword evidence="1 2" id="KW-0728">SH3 domain</keyword>
<dbReference type="SUPFAM" id="SSF50044">
    <property type="entry name" value="SH3-domain"/>
    <property type="match status" value="1"/>
</dbReference>
<dbReference type="Ensembl" id="ENSOMYT00000139892.1">
    <property type="protein sequence ID" value="ENSOMYP00000134182.1"/>
    <property type="gene ID" value="ENSOMYG00000077518.1"/>
</dbReference>
<proteinExistence type="predicted"/>
<dbReference type="GeneTree" id="ENSGT00900000141033"/>
<feature type="compositionally biased region" description="Low complexity" evidence="3">
    <location>
        <begin position="98"/>
        <end position="149"/>
    </location>
</feature>
<dbReference type="Gene3D" id="1.20.58.900">
    <property type="match status" value="1"/>
</dbReference>
<dbReference type="InterPro" id="IPR047343">
    <property type="entry name" value="RUSC1_2"/>
</dbReference>
<feature type="compositionally biased region" description="Polar residues" evidence="3">
    <location>
        <begin position="778"/>
        <end position="795"/>
    </location>
</feature>
<evidence type="ECO:0000259" key="4">
    <source>
        <dbReference type="PROSITE" id="PS50002"/>
    </source>
</evidence>
<dbReference type="SMART" id="SM00593">
    <property type="entry name" value="RUN"/>
    <property type="match status" value="1"/>
</dbReference>
<dbReference type="AlphaFoldDB" id="A0A8K9XK29"/>
<dbReference type="SUPFAM" id="SSF140741">
    <property type="entry name" value="RUN domain-like"/>
    <property type="match status" value="1"/>
</dbReference>
<dbReference type="InterPro" id="IPR036028">
    <property type="entry name" value="SH3-like_dom_sf"/>
</dbReference>
<dbReference type="SMART" id="SM00326">
    <property type="entry name" value="SH3"/>
    <property type="match status" value="1"/>
</dbReference>
<dbReference type="PROSITE" id="PS50826">
    <property type="entry name" value="RUN"/>
    <property type="match status" value="1"/>
</dbReference>
<evidence type="ECO:0000313" key="7">
    <source>
        <dbReference type="Proteomes" id="UP000694395"/>
    </source>
</evidence>
<evidence type="ECO:0000259" key="5">
    <source>
        <dbReference type="PROSITE" id="PS50826"/>
    </source>
</evidence>
<evidence type="ECO:0000256" key="3">
    <source>
        <dbReference type="SAM" id="MobiDB-lite"/>
    </source>
</evidence>
<dbReference type="GO" id="GO:0031410">
    <property type="term" value="C:cytoplasmic vesicle"/>
    <property type="evidence" value="ECO:0007669"/>
    <property type="project" value="TreeGrafter"/>
</dbReference>